<dbReference type="Gene3D" id="3.40.50.10860">
    <property type="entry name" value="Leucine Dehydrogenase, chain A, domain 1"/>
    <property type="match status" value="1"/>
</dbReference>
<proteinExistence type="predicted"/>
<keyword evidence="6" id="KW-1185">Reference proteome</keyword>
<evidence type="ECO:0000256" key="1">
    <source>
        <dbReference type="ARBA" id="ARBA00004871"/>
    </source>
</evidence>
<dbReference type="Proteomes" id="UP001143543">
    <property type="component" value="Unassembled WGS sequence"/>
</dbReference>
<dbReference type="Pfam" id="PF08501">
    <property type="entry name" value="Shikimate_dh_N"/>
    <property type="match status" value="1"/>
</dbReference>
<feature type="domain" description="Shikimate dehydrogenase substrate binding N-terminal" evidence="4">
    <location>
        <begin position="15"/>
        <end position="97"/>
    </location>
</feature>
<dbReference type="SUPFAM" id="SSF51735">
    <property type="entry name" value="NAD(P)-binding Rossmann-fold domains"/>
    <property type="match status" value="1"/>
</dbReference>
<dbReference type="InterPro" id="IPR013708">
    <property type="entry name" value="Shikimate_DH-bd_N"/>
</dbReference>
<dbReference type="RefSeq" id="WP_281765524.1">
    <property type="nucleotide sequence ID" value="NZ_BRVO01000002.1"/>
</dbReference>
<keyword evidence="2" id="KW-0560">Oxidoreductase</keyword>
<dbReference type="InterPro" id="IPR046346">
    <property type="entry name" value="Aminoacid_DH-like_N_sf"/>
</dbReference>
<evidence type="ECO:0000259" key="4">
    <source>
        <dbReference type="Pfam" id="PF08501"/>
    </source>
</evidence>
<organism evidence="5 6">
    <name type="scientific">Neptunitalea lumnitzerae</name>
    <dbReference type="NCBI Taxonomy" id="2965509"/>
    <lineage>
        <taxon>Bacteria</taxon>
        <taxon>Pseudomonadati</taxon>
        <taxon>Bacteroidota</taxon>
        <taxon>Flavobacteriia</taxon>
        <taxon>Flavobacteriales</taxon>
        <taxon>Flavobacteriaceae</taxon>
        <taxon>Neptunitalea</taxon>
    </lineage>
</organism>
<comment type="pathway">
    <text evidence="1">Metabolic intermediate biosynthesis; chorismate biosynthesis; chorismate from D-erythrose 4-phosphate and phosphoenolpyruvate: step 4/7.</text>
</comment>
<evidence type="ECO:0000256" key="3">
    <source>
        <dbReference type="ARBA" id="ARBA00023141"/>
    </source>
</evidence>
<keyword evidence="3" id="KW-0028">Amino-acid biosynthesis</keyword>
<reference evidence="5" key="1">
    <citation type="submission" date="2022-07" db="EMBL/GenBank/DDBJ databases">
        <title>Taxonomy of Novel Oxalotrophic and Methylotrophic Bacteria.</title>
        <authorList>
            <person name="Sahin N."/>
            <person name="Tani A."/>
        </authorList>
    </citation>
    <scope>NUCLEOTIDE SEQUENCE</scope>
    <source>
        <strain evidence="5">Y10</strain>
    </source>
</reference>
<evidence type="ECO:0000313" key="5">
    <source>
        <dbReference type="EMBL" id="GLB49905.1"/>
    </source>
</evidence>
<dbReference type="InterPro" id="IPR036291">
    <property type="entry name" value="NAD(P)-bd_dom_sf"/>
</dbReference>
<accession>A0ABQ5MKG5</accession>
<evidence type="ECO:0000256" key="2">
    <source>
        <dbReference type="ARBA" id="ARBA00023002"/>
    </source>
</evidence>
<gene>
    <name evidence="5" type="primary">aroE</name>
    <name evidence="5" type="ORF">Y10_22730</name>
</gene>
<dbReference type="SUPFAM" id="SSF53223">
    <property type="entry name" value="Aminoacid dehydrogenase-like, N-terminal domain"/>
    <property type="match status" value="1"/>
</dbReference>
<evidence type="ECO:0000313" key="6">
    <source>
        <dbReference type="Proteomes" id="UP001143543"/>
    </source>
</evidence>
<dbReference type="EMBL" id="BRVO01000002">
    <property type="protein sequence ID" value="GLB49905.1"/>
    <property type="molecule type" value="Genomic_DNA"/>
</dbReference>
<dbReference type="CDD" id="cd01065">
    <property type="entry name" value="NAD_bind_Shikimate_DH"/>
    <property type="match status" value="1"/>
</dbReference>
<keyword evidence="3" id="KW-0057">Aromatic amino acid biosynthesis</keyword>
<dbReference type="PANTHER" id="PTHR21089:SF1">
    <property type="entry name" value="BIFUNCTIONAL 3-DEHYDROQUINATE DEHYDRATASE_SHIKIMATE DEHYDROGENASE, CHLOROPLASTIC"/>
    <property type="match status" value="1"/>
</dbReference>
<dbReference type="InterPro" id="IPR022893">
    <property type="entry name" value="Shikimate_DH_fam"/>
</dbReference>
<sequence length="256" mass="29295">MEVNQKNDYKYLFGLVGKNINYSFSRGYFKTKFENEHLTNCFYTNFDIPSIEEFPKLIKQHPNIKGFNVTIPYKESIIPYLDTLDDTAKSIGAVNTIEVKDSKLIGHNTDYYGFMKSLEPNLNKNHTKALILGTGGAAKAVAYVMRLLKIDYNLVSRTSKPHQLTYNNLNTEILDKYHLIINTTPLGTFPEISNKPDIPYNLLTEKHLLFDLIYNPEKTTFLTLGEEKGASIANGSKMLVLQAEKAWEIWKQNLNL</sequence>
<protein>
    <submittedName>
        <fullName evidence="5">Shikimate 5-dehydrogenase</fullName>
    </submittedName>
</protein>
<dbReference type="PANTHER" id="PTHR21089">
    <property type="entry name" value="SHIKIMATE DEHYDROGENASE"/>
    <property type="match status" value="1"/>
</dbReference>
<comment type="caution">
    <text evidence="5">The sequence shown here is derived from an EMBL/GenBank/DDBJ whole genome shotgun (WGS) entry which is preliminary data.</text>
</comment>
<name>A0ABQ5MKG5_9FLAO</name>
<dbReference type="Gene3D" id="3.40.50.720">
    <property type="entry name" value="NAD(P)-binding Rossmann-like Domain"/>
    <property type="match status" value="1"/>
</dbReference>